<evidence type="ECO:0000256" key="2">
    <source>
        <dbReference type="ARBA" id="ARBA00021622"/>
    </source>
</evidence>
<dbReference type="InterPro" id="IPR029025">
    <property type="entry name" value="T3SS_substrate_exporter_C"/>
</dbReference>
<sequence>MSERVERAVALRHDDGEVPHVVAKGYGSVAEQIIEFAMRHDVHVHRSPELVGLLMRLDVDQRIPAELYRAVAELLAWLYMVDGMVDEASSSGGK</sequence>
<dbReference type="EMBL" id="CP015243">
    <property type="protein sequence ID" value="ANF58393.1"/>
    <property type="molecule type" value="Genomic_DNA"/>
</dbReference>
<dbReference type="PANTHER" id="PTHR30531">
    <property type="entry name" value="FLAGELLAR BIOSYNTHETIC PROTEIN FLHB"/>
    <property type="match status" value="1"/>
</dbReference>
<dbReference type="PANTHER" id="PTHR30531:SF12">
    <property type="entry name" value="FLAGELLAR BIOSYNTHETIC PROTEIN FLHB"/>
    <property type="match status" value="1"/>
</dbReference>
<dbReference type="Proteomes" id="UP000077875">
    <property type="component" value="Chromosome"/>
</dbReference>
<keyword evidence="6" id="KW-1185">Reference proteome</keyword>
<comment type="function">
    <text evidence="4">Required for formation of the rod structure in the basal body of the flagellar apparatus. Together with FliI and FliH, may constitute the export apparatus of flagellin.</text>
</comment>
<protein>
    <recommendedName>
        <fullName evidence="2">Flagellar biosynthetic protein FlhB</fullName>
    </recommendedName>
</protein>
<dbReference type="Gene3D" id="3.40.1690.10">
    <property type="entry name" value="secretion proteins EscU"/>
    <property type="match status" value="1"/>
</dbReference>
<gene>
    <name evidence="5" type="ORF">A5892_13695</name>
</gene>
<dbReference type="AlphaFoldDB" id="A0A172YGQ0"/>
<evidence type="ECO:0000256" key="3">
    <source>
        <dbReference type="ARBA" id="ARBA00023225"/>
    </source>
</evidence>
<dbReference type="Pfam" id="PF01312">
    <property type="entry name" value="Bac_export_2"/>
    <property type="match status" value="1"/>
</dbReference>
<keyword evidence="3" id="KW-0813">Transport</keyword>
<evidence type="ECO:0000313" key="6">
    <source>
        <dbReference type="Proteomes" id="UP000077875"/>
    </source>
</evidence>
<dbReference type="GO" id="GO:0009306">
    <property type="term" value="P:protein secretion"/>
    <property type="evidence" value="ECO:0007669"/>
    <property type="project" value="InterPro"/>
</dbReference>
<keyword evidence="3" id="KW-0653">Protein transport</keyword>
<dbReference type="RefSeq" id="WP_064123276.1">
    <property type="nucleotide sequence ID" value="NZ_CP015243.1"/>
</dbReference>
<dbReference type="KEGG" id="haa:A5892_13695"/>
<evidence type="ECO:0000313" key="5">
    <source>
        <dbReference type="EMBL" id="ANF58393.1"/>
    </source>
</evidence>
<organism evidence="5 6">
    <name type="scientific">Halotalea alkalilenta</name>
    <dbReference type="NCBI Taxonomy" id="376489"/>
    <lineage>
        <taxon>Bacteria</taxon>
        <taxon>Pseudomonadati</taxon>
        <taxon>Pseudomonadota</taxon>
        <taxon>Gammaproteobacteria</taxon>
        <taxon>Oceanospirillales</taxon>
        <taxon>Halomonadaceae</taxon>
        <taxon>Halotalea</taxon>
    </lineage>
</organism>
<dbReference type="GO" id="GO:0005886">
    <property type="term" value="C:plasma membrane"/>
    <property type="evidence" value="ECO:0007669"/>
    <property type="project" value="TreeGrafter"/>
</dbReference>
<name>A0A172YGQ0_9GAMM</name>
<reference evidence="5 6" key="1">
    <citation type="submission" date="2016-04" db="EMBL/GenBank/DDBJ databases">
        <title>Complete Genome Sequence of Halotalea alkalilenta IHB B 13600.</title>
        <authorList>
            <person name="Swarnkar M.K."/>
            <person name="Sharma A."/>
            <person name="Kaushal K."/>
            <person name="Soni R."/>
            <person name="Rana S."/>
            <person name="Singh A.K."/>
            <person name="Gulati A."/>
        </authorList>
    </citation>
    <scope>NUCLEOTIDE SEQUENCE [LARGE SCALE GENOMIC DNA]</scope>
    <source>
        <strain evidence="5 6">IHB B 13600</strain>
    </source>
</reference>
<dbReference type="SUPFAM" id="SSF160544">
    <property type="entry name" value="EscU C-terminal domain-like"/>
    <property type="match status" value="1"/>
</dbReference>
<dbReference type="STRING" id="376489.A5892_13695"/>
<dbReference type="InterPro" id="IPR006135">
    <property type="entry name" value="T3SS_substrate_exporter"/>
</dbReference>
<proteinExistence type="inferred from homology"/>
<comment type="similarity">
    <text evidence="1">Belongs to the type III secretion exporter family.</text>
</comment>
<evidence type="ECO:0000256" key="1">
    <source>
        <dbReference type="ARBA" id="ARBA00010690"/>
    </source>
</evidence>
<keyword evidence="3" id="KW-1006">Bacterial flagellum protein export</keyword>
<accession>A0A172YGQ0</accession>
<evidence type="ECO:0000256" key="4">
    <source>
        <dbReference type="ARBA" id="ARBA00025078"/>
    </source>
</evidence>